<gene>
    <name evidence="1" type="ORF">BDP27DRAFT_1219321</name>
</gene>
<reference evidence="1" key="1">
    <citation type="submission" date="2020-11" db="EMBL/GenBank/DDBJ databases">
        <authorList>
            <consortium name="DOE Joint Genome Institute"/>
            <person name="Ahrendt S."/>
            <person name="Riley R."/>
            <person name="Andreopoulos W."/>
            <person name="Labutti K."/>
            <person name="Pangilinan J."/>
            <person name="Ruiz-Duenas F.J."/>
            <person name="Barrasa J.M."/>
            <person name="Sanchez-Garcia M."/>
            <person name="Camarero S."/>
            <person name="Miyauchi S."/>
            <person name="Serrano A."/>
            <person name="Linde D."/>
            <person name="Babiker R."/>
            <person name="Drula E."/>
            <person name="Ayuso-Fernandez I."/>
            <person name="Pacheco R."/>
            <person name="Padilla G."/>
            <person name="Ferreira P."/>
            <person name="Barriuso J."/>
            <person name="Kellner H."/>
            <person name="Castanera R."/>
            <person name="Alfaro M."/>
            <person name="Ramirez L."/>
            <person name="Pisabarro A.G."/>
            <person name="Kuo A."/>
            <person name="Tritt A."/>
            <person name="Lipzen A."/>
            <person name="He G."/>
            <person name="Yan M."/>
            <person name="Ng V."/>
            <person name="Cullen D."/>
            <person name="Martin F."/>
            <person name="Rosso M.-N."/>
            <person name="Henrissat B."/>
            <person name="Hibbett D."/>
            <person name="Martinez A.T."/>
            <person name="Grigoriev I.V."/>
        </authorList>
    </citation>
    <scope>NUCLEOTIDE SEQUENCE</scope>
    <source>
        <strain evidence="1">AH 40177</strain>
    </source>
</reference>
<keyword evidence="2" id="KW-1185">Reference proteome</keyword>
<dbReference type="AlphaFoldDB" id="A0A9P5PY30"/>
<protein>
    <submittedName>
        <fullName evidence="1">Uncharacterized protein</fullName>
    </submittedName>
</protein>
<evidence type="ECO:0000313" key="1">
    <source>
        <dbReference type="EMBL" id="KAF9071353.1"/>
    </source>
</evidence>
<proteinExistence type="predicted"/>
<comment type="caution">
    <text evidence="1">The sequence shown here is derived from an EMBL/GenBank/DDBJ whole genome shotgun (WGS) entry which is preliminary data.</text>
</comment>
<sequence>YFPTMAMQFTFGNWDRSLGTSPLLSSCLSHIISSNNLTNLFVSFLTSCLDTGWMRMSIAQQRLLLRILVDRL</sequence>
<dbReference type="Proteomes" id="UP000772434">
    <property type="component" value="Unassembled WGS sequence"/>
</dbReference>
<organism evidence="1 2">
    <name type="scientific">Rhodocollybia butyracea</name>
    <dbReference type="NCBI Taxonomy" id="206335"/>
    <lineage>
        <taxon>Eukaryota</taxon>
        <taxon>Fungi</taxon>
        <taxon>Dikarya</taxon>
        <taxon>Basidiomycota</taxon>
        <taxon>Agaricomycotina</taxon>
        <taxon>Agaricomycetes</taxon>
        <taxon>Agaricomycetidae</taxon>
        <taxon>Agaricales</taxon>
        <taxon>Marasmiineae</taxon>
        <taxon>Omphalotaceae</taxon>
        <taxon>Rhodocollybia</taxon>
    </lineage>
</organism>
<evidence type="ECO:0000313" key="2">
    <source>
        <dbReference type="Proteomes" id="UP000772434"/>
    </source>
</evidence>
<name>A0A9P5PY30_9AGAR</name>
<accession>A0A9P5PY30</accession>
<feature type="non-terminal residue" evidence="1">
    <location>
        <position position="1"/>
    </location>
</feature>
<dbReference type="EMBL" id="JADNRY010000033">
    <property type="protein sequence ID" value="KAF9071353.1"/>
    <property type="molecule type" value="Genomic_DNA"/>
</dbReference>